<dbReference type="EMBL" id="CP104067">
    <property type="protein sequence ID" value="WAH43200.1"/>
    <property type="molecule type" value="Genomic_DNA"/>
</dbReference>
<evidence type="ECO:0000259" key="2">
    <source>
        <dbReference type="Pfam" id="PF20736"/>
    </source>
</evidence>
<dbReference type="InterPro" id="IPR012878">
    <property type="entry name" value="Beta-AFase-like_GH127_cat"/>
</dbReference>
<dbReference type="SUPFAM" id="SSF48208">
    <property type="entry name" value="Six-hairpin glycosidases"/>
    <property type="match status" value="1"/>
</dbReference>
<evidence type="ECO:0000313" key="5">
    <source>
        <dbReference type="Proteomes" id="UP001164761"/>
    </source>
</evidence>
<organism evidence="4 5">
    <name type="scientific">Alicyclobacillus fastidiosus</name>
    <dbReference type="NCBI Taxonomy" id="392011"/>
    <lineage>
        <taxon>Bacteria</taxon>
        <taxon>Bacillati</taxon>
        <taxon>Bacillota</taxon>
        <taxon>Bacilli</taxon>
        <taxon>Bacillales</taxon>
        <taxon>Alicyclobacillaceae</taxon>
        <taxon>Alicyclobacillus</taxon>
    </lineage>
</organism>
<evidence type="ECO:0000259" key="1">
    <source>
        <dbReference type="Pfam" id="PF07944"/>
    </source>
</evidence>
<dbReference type="Pfam" id="PF20736">
    <property type="entry name" value="Glyco_hydro127M"/>
    <property type="match status" value="1"/>
</dbReference>
<dbReference type="InterPro" id="IPR049174">
    <property type="entry name" value="Beta-AFase-like"/>
</dbReference>
<feature type="domain" description="Non-reducing end beta-L-arabinofuranosidase-like GH127 catalytic" evidence="1">
    <location>
        <begin position="13"/>
        <end position="428"/>
    </location>
</feature>
<name>A0ABY6ZJU4_9BACL</name>
<dbReference type="InterPro" id="IPR049046">
    <property type="entry name" value="Beta-AFase-like_GH127_middle"/>
</dbReference>
<reference evidence="4" key="1">
    <citation type="submission" date="2022-08" db="EMBL/GenBank/DDBJ databases">
        <title>Alicyclobacillus fastidiosus DSM 17978, complete genome.</title>
        <authorList>
            <person name="Wang Q."/>
            <person name="Cai R."/>
            <person name="Wang Z."/>
        </authorList>
    </citation>
    <scope>NUCLEOTIDE SEQUENCE</scope>
    <source>
        <strain evidence="4">DSM 17978</strain>
    </source>
</reference>
<accession>A0ABY6ZJU4</accession>
<dbReference type="Pfam" id="PF07944">
    <property type="entry name" value="Beta-AFase-like_GH127_cat"/>
    <property type="match status" value="1"/>
</dbReference>
<sequence length="652" mass="73818">MNGLATTTISLHQVRLDDGFWSNYADLVRNTVIPYQWGALNDDIPDAERSYAIHNFKVAAGEQDGEFGGMVFQDSDLAKWLEAVSYSLATHRDPQLERIADETISLIVRAQQPDGYLNTYYTIKEPSKRWTNIYECHELYCAGHMIEAAVAYYQATGKRQLLDAMCRFVDYIDEVFGQNPNQIKGYPGHQEIELALVKLYQVTGEPRYLRLSQYFIDERGKAPSFFLEEWESRGRQSHWHAGTTVKPDLTYNQSHQPVREQDTAVGHAVRAVYMYTAMADLARLTGDEELYRACLRLWENITTKQMYITGGIGSTHHGEAFSYAYDLPNDTIYAETCASIGLIFFAQRMLQIEAKSEYADVIERALYNLVVGSMSLDGTCYFYVNPLEVVPEASAKSPEKFHVKAERQKWFGCSCCPPNVARLIASLGQYIYAVNENTVFTNLFIGSHLSVKVGGDDVELHQESNLPWSGEVRLQVALQAPKRFTLALRVPAWCNREALLKVNGVPVSVEERVDNGYVKIYRTWCDEDVVEWILPMIPELVQANPKVRANAGKVAIVRGPLVYCLEQVDNGENLGAVSLAPDVKLEEKFNANLFGGIVEVYADAYRDDELSWGNALYRPLTQNSQAVPVRAIPYYLWGNRGLGEMLVWIRCR</sequence>
<gene>
    <name evidence="4" type="ORF">NZD89_07325</name>
</gene>
<proteinExistence type="predicted"/>
<dbReference type="PANTHER" id="PTHR43465:SF2">
    <property type="entry name" value="DUF1680 DOMAIN PROTEIN (AFU_ORTHOLOGUE AFUA_1G08910)"/>
    <property type="match status" value="1"/>
</dbReference>
<evidence type="ECO:0000259" key="3">
    <source>
        <dbReference type="Pfam" id="PF20737"/>
    </source>
</evidence>
<dbReference type="Proteomes" id="UP001164761">
    <property type="component" value="Chromosome"/>
</dbReference>
<dbReference type="Gene3D" id="1.50.10.20">
    <property type="match status" value="1"/>
</dbReference>
<evidence type="ECO:0000313" key="4">
    <source>
        <dbReference type="EMBL" id="WAH43200.1"/>
    </source>
</evidence>
<dbReference type="Pfam" id="PF20737">
    <property type="entry name" value="Glyco_hydro127C"/>
    <property type="match status" value="1"/>
</dbReference>
<dbReference type="GO" id="GO:0016787">
    <property type="term" value="F:hydrolase activity"/>
    <property type="evidence" value="ECO:0007669"/>
    <property type="project" value="UniProtKB-KW"/>
</dbReference>
<dbReference type="RefSeq" id="WP_268007078.1">
    <property type="nucleotide sequence ID" value="NZ_CP104067.1"/>
</dbReference>
<dbReference type="InterPro" id="IPR008928">
    <property type="entry name" value="6-hairpin_glycosidase_sf"/>
</dbReference>
<dbReference type="InterPro" id="IPR049049">
    <property type="entry name" value="Beta-AFase-like_GH127_C"/>
</dbReference>
<dbReference type="PANTHER" id="PTHR43465">
    <property type="entry name" value="DUF1680 DOMAIN PROTEIN (AFU_ORTHOLOGUE AFUA_1G08910)"/>
    <property type="match status" value="1"/>
</dbReference>
<feature type="domain" description="Non-reducing end beta-L-arabinofuranosidase-like GH127 middle" evidence="2">
    <location>
        <begin position="438"/>
        <end position="536"/>
    </location>
</feature>
<feature type="domain" description="Non-reducing end beta-L-arabinofuranosidase-like GH127 C-terminal" evidence="3">
    <location>
        <begin position="538"/>
        <end position="650"/>
    </location>
</feature>
<protein>
    <submittedName>
        <fullName evidence="4">Glycoside hydrolase family 127 protein</fullName>
    </submittedName>
</protein>
<keyword evidence="4" id="KW-0378">Hydrolase</keyword>
<keyword evidence="5" id="KW-1185">Reference proteome</keyword>